<accession>A0A0C2IJ71</accession>
<evidence type="ECO:0000256" key="1">
    <source>
        <dbReference type="SAM" id="MobiDB-lite"/>
    </source>
</evidence>
<dbReference type="EMBL" id="JWZT01003864">
    <property type="protein sequence ID" value="KII65399.1"/>
    <property type="molecule type" value="Genomic_DNA"/>
</dbReference>
<feature type="region of interest" description="Disordered" evidence="1">
    <location>
        <begin position="1"/>
        <end position="35"/>
    </location>
</feature>
<gene>
    <name evidence="2" type="ORF">RF11_02683</name>
</gene>
<name>A0A0C2IJ71_THEKT</name>
<evidence type="ECO:0000313" key="2">
    <source>
        <dbReference type="EMBL" id="KII65399.1"/>
    </source>
</evidence>
<sequence length="119" mass="13048">MEIGTVEAASTLDVLSRPKPTTAGNLDPSPTPLPTLGTNYEINVQTTSNSCPNLTRGNFLETSQNRNLEIDTQYTSTMPLSFMKINGTFNMNKVLLKILKLLRDSAWVKMASILEPGNC</sequence>
<organism evidence="2 3">
    <name type="scientific">Thelohanellus kitauei</name>
    <name type="common">Myxosporean</name>
    <dbReference type="NCBI Taxonomy" id="669202"/>
    <lineage>
        <taxon>Eukaryota</taxon>
        <taxon>Metazoa</taxon>
        <taxon>Cnidaria</taxon>
        <taxon>Myxozoa</taxon>
        <taxon>Myxosporea</taxon>
        <taxon>Bivalvulida</taxon>
        <taxon>Platysporina</taxon>
        <taxon>Myxobolidae</taxon>
        <taxon>Thelohanellus</taxon>
    </lineage>
</organism>
<comment type="caution">
    <text evidence="2">The sequence shown here is derived from an EMBL/GenBank/DDBJ whole genome shotgun (WGS) entry which is preliminary data.</text>
</comment>
<protein>
    <submittedName>
        <fullName evidence="2">Uncharacterized protein</fullName>
    </submittedName>
</protein>
<dbReference type="Proteomes" id="UP000031668">
    <property type="component" value="Unassembled WGS sequence"/>
</dbReference>
<keyword evidence="3" id="KW-1185">Reference proteome</keyword>
<evidence type="ECO:0000313" key="3">
    <source>
        <dbReference type="Proteomes" id="UP000031668"/>
    </source>
</evidence>
<reference evidence="2 3" key="1">
    <citation type="journal article" date="2014" name="Genome Biol. Evol.">
        <title>The genome of the myxosporean Thelohanellus kitauei shows adaptations to nutrient acquisition within its fish host.</title>
        <authorList>
            <person name="Yang Y."/>
            <person name="Xiong J."/>
            <person name="Zhou Z."/>
            <person name="Huo F."/>
            <person name="Miao W."/>
            <person name="Ran C."/>
            <person name="Liu Y."/>
            <person name="Zhang J."/>
            <person name="Feng J."/>
            <person name="Wang M."/>
            <person name="Wang M."/>
            <person name="Wang L."/>
            <person name="Yao B."/>
        </authorList>
    </citation>
    <scope>NUCLEOTIDE SEQUENCE [LARGE SCALE GENOMIC DNA]</scope>
    <source>
        <strain evidence="2">Wuqing</strain>
    </source>
</reference>
<proteinExistence type="predicted"/>
<dbReference type="AlphaFoldDB" id="A0A0C2IJ71"/>